<comment type="caution">
    <text evidence="2">The sequence shown here is derived from an EMBL/GenBank/DDBJ whole genome shotgun (WGS) entry which is preliminary data.</text>
</comment>
<dbReference type="OrthoDB" id="8480543at2"/>
<gene>
    <name evidence="2" type="ORF">GO495_07450</name>
</gene>
<dbReference type="AlphaFoldDB" id="A0A6N8J5T5"/>
<reference evidence="2 3" key="1">
    <citation type="submission" date="2019-12" db="EMBL/GenBank/DDBJ databases">
        <title>The draft genomic sequence of strain Chitinophaga oryziterrae JCM 16595.</title>
        <authorList>
            <person name="Zhang X."/>
        </authorList>
    </citation>
    <scope>NUCLEOTIDE SEQUENCE [LARGE SCALE GENOMIC DNA]</scope>
    <source>
        <strain evidence="2 3">JCM 16595</strain>
    </source>
</reference>
<dbReference type="Pfam" id="PF21837">
    <property type="entry name" value="DUF6896"/>
    <property type="match status" value="1"/>
</dbReference>
<evidence type="ECO:0000259" key="1">
    <source>
        <dbReference type="Pfam" id="PF21837"/>
    </source>
</evidence>
<sequence>MIVLILEINIVGSKKAIIKMNHKEDELLKLIKDYIACSTYMCNTLKESYSTNGESLLGARRINIIPKEGVLEEGYFFNFHGGGCYFEFDNSSIDVDFGPDDRCDGFDSQRLHEFLESSKKEYGYSFSEGDINNSLERLLEERIVIKPGWFPNPHLFYLSDK</sequence>
<evidence type="ECO:0000313" key="3">
    <source>
        <dbReference type="Proteomes" id="UP000468388"/>
    </source>
</evidence>
<organism evidence="2 3">
    <name type="scientific">Chitinophaga oryziterrae</name>
    <dbReference type="NCBI Taxonomy" id="1031224"/>
    <lineage>
        <taxon>Bacteria</taxon>
        <taxon>Pseudomonadati</taxon>
        <taxon>Bacteroidota</taxon>
        <taxon>Chitinophagia</taxon>
        <taxon>Chitinophagales</taxon>
        <taxon>Chitinophagaceae</taxon>
        <taxon>Chitinophaga</taxon>
    </lineage>
</organism>
<feature type="domain" description="DUF6896" evidence="1">
    <location>
        <begin position="27"/>
        <end position="158"/>
    </location>
</feature>
<dbReference type="RefSeq" id="WP_157299042.1">
    <property type="nucleotide sequence ID" value="NZ_BAAAZB010000005.1"/>
</dbReference>
<evidence type="ECO:0000313" key="2">
    <source>
        <dbReference type="EMBL" id="MVT40413.1"/>
    </source>
</evidence>
<dbReference type="Proteomes" id="UP000468388">
    <property type="component" value="Unassembled WGS sequence"/>
</dbReference>
<proteinExistence type="predicted"/>
<protein>
    <recommendedName>
        <fullName evidence="1">DUF6896 domain-containing protein</fullName>
    </recommendedName>
</protein>
<keyword evidence="3" id="KW-1185">Reference proteome</keyword>
<dbReference type="InterPro" id="IPR054191">
    <property type="entry name" value="DUF6896"/>
</dbReference>
<dbReference type="EMBL" id="WRXO01000001">
    <property type="protein sequence ID" value="MVT40413.1"/>
    <property type="molecule type" value="Genomic_DNA"/>
</dbReference>
<name>A0A6N8J5T5_9BACT</name>
<accession>A0A6N8J5T5</accession>